<gene>
    <name evidence="1" type="ORF">CPB84DRAFT_1798487</name>
</gene>
<protein>
    <submittedName>
        <fullName evidence="1">Uncharacterized protein</fullName>
    </submittedName>
</protein>
<comment type="caution">
    <text evidence="1">The sequence shown here is derived from an EMBL/GenBank/DDBJ whole genome shotgun (WGS) entry which is preliminary data.</text>
</comment>
<dbReference type="EMBL" id="JADNYJ010000241">
    <property type="protein sequence ID" value="KAF8873331.1"/>
    <property type="molecule type" value="Genomic_DNA"/>
</dbReference>
<reference evidence="1" key="1">
    <citation type="submission" date="2020-11" db="EMBL/GenBank/DDBJ databases">
        <authorList>
            <consortium name="DOE Joint Genome Institute"/>
            <person name="Ahrendt S."/>
            <person name="Riley R."/>
            <person name="Andreopoulos W."/>
            <person name="LaButti K."/>
            <person name="Pangilinan J."/>
            <person name="Ruiz-duenas F.J."/>
            <person name="Barrasa J.M."/>
            <person name="Sanchez-Garcia M."/>
            <person name="Camarero S."/>
            <person name="Miyauchi S."/>
            <person name="Serrano A."/>
            <person name="Linde D."/>
            <person name="Babiker R."/>
            <person name="Drula E."/>
            <person name="Ayuso-Fernandez I."/>
            <person name="Pacheco R."/>
            <person name="Padilla G."/>
            <person name="Ferreira P."/>
            <person name="Barriuso J."/>
            <person name="Kellner H."/>
            <person name="Castanera R."/>
            <person name="Alfaro M."/>
            <person name="Ramirez L."/>
            <person name="Pisabarro A.G."/>
            <person name="Kuo A."/>
            <person name="Tritt A."/>
            <person name="Lipzen A."/>
            <person name="He G."/>
            <person name="Yan M."/>
            <person name="Ng V."/>
            <person name="Cullen D."/>
            <person name="Martin F."/>
            <person name="Rosso M.-N."/>
            <person name="Henrissat B."/>
            <person name="Hibbett D."/>
            <person name="Martinez A.T."/>
            <person name="Grigoriev I.V."/>
        </authorList>
    </citation>
    <scope>NUCLEOTIDE SEQUENCE</scope>
    <source>
        <strain evidence="1">AH 44721</strain>
    </source>
</reference>
<evidence type="ECO:0000313" key="1">
    <source>
        <dbReference type="EMBL" id="KAF8873331.1"/>
    </source>
</evidence>
<dbReference type="Proteomes" id="UP000724874">
    <property type="component" value="Unassembled WGS sequence"/>
</dbReference>
<name>A0A9P5N9R6_GYMJU</name>
<keyword evidence="2" id="KW-1185">Reference proteome</keyword>
<organism evidence="1 2">
    <name type="scientific">Gymnopilus junonius</name>
    <name type="common">Spectacular rustgill mushroom</name>
    <name type="synonym">Gymnopilus spectabilis subsp. junonius</name>
    <dbReference type="NCBI Taxonomy" id="109634"/>
    <lineage>
        <taxon>Eukaryota</taxon>
        <taxon>Fungi</taxon>
        <taxon>Dikarya</taxon>
        <taxon>Basidiomycota</taxon>
        <taxon>Agaricomycotina</taxon>
        <taxon>Agaricomycetes</taxon>
        <taxon>Agaricomycetidae</taxon>
        <taxon>Agaricales</taxon>
        <taxon>Agaricineae</taxon>
        <taxon>Hymenogastraceae</taxon>
        <taxon>Gymnopilus</taxon>
    </lineage>
</organism>
<evidence type="ECO:0000313" key="2">
    <source>
        <dbReference type="Proteomes" id="UP000724874"/>
    </source>
</evidence>
<dbReference type="AlphaFoldDB" id="A0A9P5N9R6"/>
<proteinExistence type="predicted"/>
<feature type="non-terminal residue" evidence="1">
    <location>
        <position position="129"/>
    </location>
</feature>
<accession>A0A9P5N9R6</accession>
<sequence>MDSRVALEVTRPLAVLSNLLLATAALAAPSRLGARFERRRACRQSQPNIAKNRLSAKLTYVRSISVFSSIVEHGHRIANVIYYLATRVHVSKVSIRHIQGRTVCANCINDPASYQLFPHLASPPNFGLC</sequence>